<sequence>MPIISAHPPLPDDAIAGSDVLRKARQMQYPIARAARALQRAQEPKEQYEALLEAADALSVTLGATAAAWLRAGGGDDAGLAQLRTAYERGVTQGTWNSITRRASAVSGAGAAFPGMPAGAAAKKLQVHLAELVKERNLWAHGSAPRTGAEAAQRLERLLPVLEGALERAAFLVDVPWVLTQSSSYNVRTRQFEVIASDAMADHPEFERRRLTSAVPLADDRFYVLVRDQEPLDLTPFIVYRPCEICRHAEVFYADRLPDGSSTVLKSFASGHKIIDSTLDEDIRMLCGPMDSQSTES</sequence>
<dbReference type="Proteomes" id="UP001299970">
    <property type="component" value="Unassembled WGS sequence"/>
</dbReference>
<reference evidence="1 2" key="1">
    <citation type="submission" date="2022-03" db="EMBL/GenBank/DDBJ databases">
        <title>Pseudonocardia alaer sp. nov., a novel actinomycete isolated from reed forest soil.</title>
        <authorList>
            <person name="Wang L."/>
        </authorList>
    </citation>
    <scope>NUCLEOTIDE SEQUENCE [LARGE SCALE GENOMIC DNA]</scope>
    <source>
        <strain evidence="1 2">Y-16303</strain>
    </source>
</reference>
<proteinExistence type="predicted"/>
<evidence type="ECO:0008006" key="3">
    <source>
        <dbReference type="Google" id="ProtNLM"/>
    </source>
</evidence>
<comment type="caution">
    <text evidence="1">The sequence shown here is derived from an EMBL/GenBank/DDBJ whole genome shotgun (WGS) entry which is preliminary data.</text>
</comment>
<dbReference type="RefSeq" id="WP_241039310.1">
    <property type="nucleotide sequence ID" value="NZ_BAAAJF010000022.1"/>
</dbReference>
<evidence type="ECO:0000313" key="2">
    <source>
        <dbReference type="Proteomes" id="UP001299970"/>
    </source>
</evidence>
<accession>A0ABS9TJG7</accession>
<dbReference type="EMBL" id="JAKXMK010000020">
    <property type="protein sequence ID" value="MCH6168671.1"/>
    <property type="molecule type" value="Genomic_DNA"/>
</dbReference>
<protein>
    <recommendedName>
        <fullName evidence="3">RiboL-PSP-HEPN domain-containing protein</fullName>
    </recommendedName>
</protein>
<keyword evidence="2" id="KW-1185">Reference proteome</keyword>
<gene>
    <name evidence="1" type="ORF">MMF94_23510</name>
</gene>
<name>A0ABS9TJG7_9PSEU</name>
<organism evidence="1 2">
    <name type="scientific">Pseudonocardia alaniniphila</name>
    <dbReference type="NCBI Taxonomy" id="75291"/>
    <lineage>
        <taxon>Bacteria</taxon>
        <taxon>Bacillati</taxon>
        <taxon>Actinomycetota</taxon>
        <taxon>Actinomycetes</taxon>
        <taxon>Pseudonocardiales</taxon>
        <taxon>Pseudonocardiaceae</taxon>
        <taxon>Pseudonocardia</taxon>
    </lineage>
</organism>
<evidence type="ECO:0000313" key="1">
    <source>
        <dbReference type="EMBL" id="MCH6168671.1"/>
    </source>
</evidence>